<protein>
    <recommendedName>
        <fullName evidence="3">Terpene synthase</fullName>
    </recommendedName>
</protein>
<dbReference type="EMBL" id="ASGZ01000013">
    <property type="protein sequence ID" value="ESP89339.1"/>
    <property type="molecule type" value="Genomic_DNA"/>
</dbReference>
<reference evidence="1 2" key="1">
    <citation type="journal article" date="2013" name="Genome Announc.">
        <title>Draft Genome Sequence of 'Candidatus Halobonum tyrrellensis' Strain G22, Isolated from the Hypersaline Waters of Lake Tyrrell, Australia.</title>
        <authorList>
            <person name="Ugalde J.A."/>
            <person name="Narasingarao P."/>
            <person name="Kuo S."/>
            <person name="Podell S."/>
            <person name="Allen E.E."/>
        </authorList>
    </citation>
    <scope>NUCLEOTIDE SEQUENCE [LARGE SCALE GENOMIC DNA]</scope>
    <source>
        <strain evidence="1 2">G22</strain>
    </source>
</reference>
<dbReference type="Gene3D" id="1.10.600.10">
    <property type="entry name" value="Farnesyl Diphosphate Synthase"/>
    <property type="match status" value="1"/>
</dbReference>
<dbReference type="AlphaFoldDB" id="V4HN63"/>
<dbReference type="eggNOG" id="arCOG07562">
    <property type="taxonomic scope" value="Archaea"/>
</dbReference>
<evidence type="ECO:0000313" key="1">
    <source>
        <dbReference type="EMBL" id="ESP89339.1"/>
    </source>
</evidence>
<comment type="caution">
    <text evidence="1">The sequence shown here is derived from an EMBL/GenBank/DDBJ whole genome shotgun (WGS) entry which is preliminary data.</text>
</comment>
<evidence type="ECO:0000313" key="2">
    <source>
        <dbReference type="Proteomes" id="UP000017840"/>
    </source>
</evidence>
<dbReference type="OrthoDB" id="255611at2157"/>
<dbReference type="InterPro" id="IPR008949">
    <property type="entry name" value="Isoprenoid_synthase_dom_sf"/>
</dbReference>
<sequence length="326" mass="36175">MSSDRRGGAAATIPEADELRDRDLPRSVERLVDIYDDALGCRDRYIWGWLDATLPTFGLDCVPPDRRELTNEGRLLVSLYVTILNDLSDRRDDHTAFEAAARVPADGRPETGSDADDPAVRLAAAAWETLLTRLSDAPRFEAYRETLEANLAATADAQRHTARTADDPTHADYEECLAEQSPTMCMDALATVDLICSPGFDPADEPAVREAVRAVEPLGRIGNWLTTWERELAEGDLANGVVVRAVESGAVSPAQVERARTDPEFRPTFRDLVHGSGVERAIGRDWRRRFRRANETDWDADSVDLDTYVAAMDTVRTHHDASHGYK</sequence>
<dbReference type="SUPFAM" id="SSF48576">
    <property type="entry name" value="Terpenoid synthases"/>
    <property type="match status" value="1"/>
</dbReference>
<keyword evidence="2" id="KW-1185">Reference proteome</keyword>
<proteinExistence type="predicted"/>
<dbReference type="RefSeq" id="WP_023393581.1">
    <property type="nucleotide sequence ID" value="NZ_ASGZ01000013.1"/>
</dbReference>
<dbReference type="Pfam" id="PF19086">
    <property type="entry name" value="Terpene_syn_C_2"/>
    <property type="match status" value="1"/>
</dbReference>
<dbReference type="Proteomes" id="UP000017840">
    <property type="component" value="Unassembled WGS sequence"/>
</dbReference>
<evidence type="ECO:0008006" key="3">
    <source>
        <dbReference type="Google" id="ProtNLM"/>
    </source>
</evidence>
<organism evidence="1 2">
    <name type="scientific">Candidatus Halobonum tyrrellensis G22</name>
    <dbReference type="NCBI Taxonomy" id="1324957"/>
    <lineage>
        <taxon>Archaea</taxon>
        <taxon>Methanobacteriati</taxon>
        <taxon>Methanobacteriota</taxon>
        <taxon>Stenosarchaea group</taxon>
        <taxon>Halobacteria</taxon>
        <taxon>Halobacteriales</taxon>
        <taxon>Haloferacaceae</taxon>
        <taxon>Candidatus Halobonum</taxon>
    </lineage>
</organism>
<dbReference type="STRING" id="1324957.K933_04956"/>
<accession>V4HN63</accession>
<gene>
    <name evidence="1" type="ORF">K933_04956</name>
</gene>
<name>V4HN63_9EURY</name>